<proteinExistence type="inferred from homology"/>
<organism evidence="6 7">
    <name type="scientific">Microlunatus endophyticus</name>
    <dbReference type="NCBI Taxonomy" id="1716077"/>
    <lineage>
        <taxon>Bacteria</taxon>
        <taxon>Bacillati</taxon>
        <taxon>Actinomycetota</taxon>
        <taxon>Actinomycetes</taxon>
        <taxon>Propionibacteriales</taxon>
        <taxon>Propionibacteriaceae</taxon>
        <taxon>Microlunatus</taxon>
    </lineage>
</organism>
<evidence type="ECO:0000256" key="1">
    <source>
        <dbReference type="ARBA" id="ARBA00011063"/>
    </source>
</evidence>
<evidence type="ECO:0000313" key="7">
    <source>
        <dbReference type="Proteomes" id="UP000613840"/>
    </source>
</evidence>
<dbReference type="AlphaFoldDB" id="A0A917SIT3"/>
<evidence type="ECO:0000256" key="3">
    <source>
        <dbReference type="ARBA" id="ARBA00022912"/>
    </source>
</evidence>
<comment type="caution">
    <text evidence="6">The sequence shown here is derived from an EMBL/GenBank/DDBJ whole genome shotgun (WGS) entry which is preliminary data.</text>
</comment>
<dbReference type="Pfam" id="PF01451">
    <property type="entry name" value="LMWPc"/>
    <property type="match status" value="1"/>
</dbReference>
<protein>
    <submittedName>
        <fullName evidence="6">Low molecular weight phosphatase family protein</fullName>
    </submittedName>
</protein>
<keyword evidence="7" id="KW-1185">Reference proteome</keyword>
<dbReference type="InterPro" id="IPR023485">
    <property type="entry name" value="Ptyr_pPase"/>
</dbReference>
<sequence>MDTDLVRGHILIVCTGNVCRSPYAERLLTSRLTLGGIKISSAGTAALVGADMDQRIRKRLIRARADASAFKARQLTSEMLQEADLVLCATRAHRSHVVRLSPRTVRRTFALAEFSDLARIMPSISNDPRDARYSEKSLVKEVAFEAARYRQNVKPRSVADSDIVDPYRRASAVVDRMADQIDALTRPLIELFGGLWDQS</sequence>
<evidence type="ECO:0000256" key="2">
    <source>
        <dbReference type="ARBA" id="ARBA00022801"/>
    </source>
</evidence>
<reference evidence="6" key="2">
    <citation type="submission" date="2020-09" db="EMBL/GenBank/DDBJ databases">
        <authorList>
            <person name="Sun Q."/>
            <person name="Zhou Y."/>
        </authorList>
    </citation>
    <scope>NUCLEOTIDE SEQUENCE</scope>
    <source>
        <strain evidence="6">CGMCC 4.7306</strain>
    </source>
</reference>
<dbReference type="InterPro" id="IPR050438">
    <property type="entry name" value="LMW_PTPase"/>
</dbReference>
<dbReference type="InterPro" id="IPR017867">
    <property type="entry name" value="Tyr_phospatase_low_mol_wt"/>
</dbReference>
<reference evidence="6" key="1">
    <citation type="journal article" date="2014" name="Int. J. Syst. Evol. Microbiol.">
        <title>Complete genome sequence of Corynebacterium casei LMG S-19264T (=DSM 44701T), isolated from a smear-ripened cheese.</title>
        <authorList>
            <consortium name="US DOE Joint Genome Institute (JGI-PGF)"/>
            <person name="Walter F."/>
            <person name="Albersmeier A."/>
            <person name="Kalinowski J."/>
            <person name="Ruckert C."/>
        </authorList>
    </citation>
    <scope>NUCLEOTIDE SEQUENCE</scope>
    <source>
        <strain evidence="6">CGMCC 4.7306</strain>
    </source>
</reference>
<name>A0A917SIT3_9ACTN</name>
<dbReference type="PANTHER" id="PTHR11717">
    <property type="entry name" value="LOW MOLECULAR WEIGHT PROTEIN TYROSINE PHOSPHATASE"/>
    <property type="match status" value="1"/>
</dbReference>
<dbReference type="SMART" id="SM00226">
    <property type="entry name" value="LMWPc"/>
    <property type="match status" value="1"/>
</dbReference>
<dbReference type="PANTHER" id="PTHR11717:SF31">
    <property type="entry name" value="LOW MOLECULAR WEIGHT PROTEIN-TYROSINE-PHOSPHATASE ETP-RELATED"/>
    <property type="match status" value="1"/>
</dbReference>
<dbReference type="GO" id="GO:0004725">
    <property type="term" value="F:protein tyrosine phosphatase activity"/>
    <property type="evidence" value="ECO:0007669"/>
    <property type="project" value="InterPro"/>
</dbReference>
<dbReference type="InterPro" id="IPR036196">
    <property type="entry name" value="Ptyr_pPase_sf"/>
</dbReference>
<feature type="active site" description="Nucleophile" evidence="4">
    <location>
        <position position="14"/>
    </location>
</feature>
<dbReference type="EMBL" id="BMMZ01000020">
    <property type="protein sequence ID" value="GGL83202.1"/>
    <property type="molecule type" value="Genomic_DNA"/>
</dbReference>
<feature type="active site" evidence="4">
    <location>
        <position position="20"/>
    </location>
</feature>
<dbReference type="SUPFAM" id="SSF52788">
    <property type="entry name" value="Phosphotyrosine protein phosphatases I"/>
    <property type="match status" value="1"/>
</dbReference>
<dbReference type="PRINTS" id="PR00719">
    <property type="entry name" value="LMWPTPASE"/>
</dbReference>
<dbReference type="RefSeq" id="WP_188898451.1">
    <property type="nucleotide sequence ID" value="NZ_BMMZ01000020.1"/>
</dbReference>
<comment type="similarity">
    <text evidence="1">Belongs to the low molecular weight phosphotyrosine protein phosphatase family.</text>
</comment>
<keyword evidence="3" id="KW-0904">Protein phosphatase</keyword>
<evidence type="ECO:0000313" key="6">
    <source>
        <dbReference type="EMBL" id="GGL83202.1"/>
    </source>
</evidence>
<gene>
    <name evidence="6" type="ORF">GCM10011575_46910</name>
</gene>
<accession>A0A917SIT3</accession>
<dbReference type="Proteomes" id="UP000613840">
    <property type="component" value="Unassembled WGS sequence"/>
</dbReference>
<keyword evidence="2" id="KW-0378">Hydrolase</keyword>
<feature type="domain" description="Phosphotyrosine protein phosphatase I" evidence="5">
    <location>
        <begin position="8"/>
        <end position="191"/>
    </location>
</feature>
<dbReference type="Gene3D" id="3.40.50.2300">
    <property type="match status" value="1"/>
</dbReference>
<evidence type="ECO:0000259" key="5">
    <source>
        <dbReference type="SMART" id="SM00226"/>
    </source>
</evidence>
<evidence type="ECO:0000256" key="4">
    <source>
        <dbReference type="PIRSR" id="PIRSR617867-1"/>
    </source>
</evidence>